<proteinExistence type="predicted"/>
<keyword evidence="6" id="KW-0833">Ubl conjugation pathway</keyword>
<feature type="domain" description="RING-type" evidence="10">
    <location>
        <begin position="260"/>
        <end position="476"/>
    </location>
</feature>
<dbReference type="InterPro" id="IPR013083">
    <property type="entry name" value="Znf_RING/FYVE/PHD"/>
</dbReference>
<reference evidence="12" key="1">
    <citation type="submission" date="2025-08" db="UniProtKB">
        <authorList>
            <consortium name="RefSeq"/>
        </authorList>
    </citation>
    <scope>IDENTIFICATION</scope>
    <source>
        <tissue evidence="12">Whole body</tissue>
    </source>
</reference>
<keyword evidence="11" id="KW-1185">Reference proteome</keyword>
<feature type="domain" description="RING-type" evidence="9">
    <location>
        <begin position="264"/>
        <end position="306"/>
    </location>
</feature>
<dbReference type="InterPro" id="IPR044066">
    <property type="entry name" value="TRIAD_supradom"/>
</dbReference>
<evidence type="ECO:0000256" key="4">
    <source>
        <dbReference type="ARBA" id="ARBA00022737"/>
    </source>
</evidence>
<dbReference type="InterPro" id="IPR001841">
    <property type="entry name" value="Znf_RING"/>
</dbReference>
<evidence type="ECO:0000256" key="6">
    <source>
        <dbReference type="ARBA" id="ARBA00022786"/>
    </source>
</evidence>
<comment type="pathway">
    <text evidence="1">Protein modification; protein ubiquitination.</text>
</comment>
<dbReference type="SMART" id="SM00184">
    <property type="entry name" value="RING"/>
    <property type="match status" value="2"/>
</dbReference>
<dbReference type="SUPFAM" id="SSF57850">
    <property type="entry name" value="RING/U-box"/>
    <property type="match status" value="4"/>
</dbReference>
<dbReference type="GeneID" id="107066679"/>
<gene>
    <name evidence="12" type="primary">LOC107066679</name>
</gene>
<evidence type="ECO:0000256" key="7">
    <source>
        <dbReference type="ARBA" id="ARBA00022833"/>
    </source>
</evidence>
<dbReference type="Pfam" id="PF13445">
    <property type="entry name" value="zf-RING_UBOX"/>
    <property type="match status" value="1"/>
</dbReference>
<evidence type="ECO:0000313" key="12">
    <source>
        <dbReference type="RefSeq" id="XP_015177005.1"/>
    </source>
</evidence>
<name>A0ABM1I9W8_POLDO</name>
<dbReference type="InterPro" id="IPR018957">
    <property type="entry name" value="Znf_C3HC4_RING-type"/>
</dbReference>
<dbReference type="Pfam" id="PF00097">
    <property type="entry name" value="zf-C3HC4"/>
    <property type="match status" value="1"/>
</dbReference>
<keyword evidence="2" id="KW-0808">Transferase</keyword>
<evidence type="ECO:0000256" key="1">
    <source>
        <dbReference type="ARBA" id="ARBA00004906"/>
    </source>
</evidence>
<keyword evidence="5 8" id="KW-0863">Zinc-finger</keyword>
<keyword evidence="3" id="KW-0479">Metal-binding</keyword>
<dbReference type="InterPro" id="IPR051628">
    <property type="entry name" value="LUBAC_E3_Ligases"/>
</dbReference>
<dbReference type="Gene3D" id="3.30.40.10">
    <property type="entry name" value="Zinc/RING finger domain, C3HC4 (zinc finger)"/>
    <property type="match status" value="2"/>
</dbReference>
<evidence type="ECO:0000259" key="9">
    <source>
        <dbReference type="PROSITE" id="PS50089"/>
    </source>
</evidence>
<evidence type="ECO:0000256" key="8">
    <source>
        <dbReference type="PROSITE-ProRule" id="PRU00175"/>
    </source>
</evidence>
<organism evidence="11 12">
    <name type="scientific">Polistes dominula</name>
    <name type="common">European paper wasp</name>
    <name type="synonym">Vespa dominula</name>
    <dbReference type="NCBI Taxonomy" id="743375"/>
    <lineage>
        <taxon>Eukaryota</taxon>
        <taxon>Metazoa</taxon>
        <taxon>Ecdysozoa</taxon>
        <taxon>Arthropoda</taxon>
        <taxon>Hexapoda</taxon>
        <taxon>Insecta</taxon>
        <taxon>Pterygota</taxon>
        <taxon>Neoptera</taxon>
        <taxon>Endopterygota</taxon>
        <taxon>Hymenoptera</taxon>
        <taxon>Apocrita</taxon>
        <taxon>Aculeata</taxon>
        <taxon>Vespoidea</taxon>
        <taxon>Vespidae</taxon>
        <taxon>Polistinae</taxon>
        <taxon>Polistini</taxon>
        <taxon>Polistes</taxon>
    </lineage>
</organism>
<sequence>MSISSNNLQRSDLQYRRSPEYYETDYKFKKPKLMRNTYSQTDEKHEEIMRQMEETVEIGYKVSNDKILEDSYVQYNVQNEHQIADQGQEFKIFSKELITLVKNEESIECYTCPLCNNELPWYGEGVTITLDRCNHLFCRYCIEDLLKNIINYKKVELQCPYPECYIVDPILYKKYLMVCVERSSNNTTSRIFHCKTFQCEGWCVIEGSNVYEFLCPICKKYNNVHSNNVQTEHKITDPVQIDSYQELVALTENNIVPNFEPFECPICFISYKPFEGLVLKNCLHTFCKECLSNTVKYSTDVDIKCPYSDKNYSCDATIGQCEIKEVLNPIDFNKYLEKSIIHAEAKAGKSAFHCKTPNCPGWCIYESDVDNFTCPVCKKTNCLRCKMIHKKSCAEDQFDSSLSNIEKSDILINQMLDKKDAMLCPQCQAVVMKISGCDSITCTICKTQLCWRTRGLRWGPKGIGDTSGGCQCSAYKKCDPLCQGCH</sequence>
<feature type="domain" description="RING-type" evidence="9">
    <location>
        <begin position="112"/>
        <end position="160"/>
    </location>
</feature>
<dbReference type="Gene3D" id="1.20.120.1750">
    <property type="match status" value="1"/>
</dbReference>
<dbReference type="PROSITE" id="PS00518">
    <property type="entry name" value="ZF_RING_1"/>
    <property type="match status" value="2"/>
</dbReference>
<dbReference type="PANTHER" id="PTHR22770">
    <property type="entry name" value="UBIQUITIN CONJUGATING ENZYME 7 INTERACTING PROTEIN-RELATED"/>
    <property type="match status" value="1"/>
</dbReference>
<evidence type="ECO:0000256" key="2">
    <source>
        <dbReference type="ARBA" id="ARBA00022679"/>
    </source>
</evidence>
<protein>
    <submittedName>
        <fullName evidence="12">RanBP-type and C3HC4-type zinc finger-containing protein 1-like</fullName>
    </submittedName>
</protein>
<dbReference type="InterPro" id="IPR017907">
    <property type="entry name" value="Znf_RING_CS"/>
</dbReference>
<dbReference type="PROSITE" id="PS51873">
    <property type="entry name" value="TRIAD"/>
    <property type="match status" value="1"/>
</dbReference>
<dbReference type="Proteomes" id="UP000694924">
    <property type="component" value="Unplaced"/>
</dbReference>
<keyword evidence="7" id="KW-0862">Zinc</keyword>
<keyword evidence="4" id="KW-0677">Repeat</keyword>
<dbReference type="PROSITE" id="PS50089">
    <property type="entry name" value="ZF_RING_2"/>
    <property type="match status" value="2"/>
</dbReference>
<accession>A0ABM1I9W8</accession>
<evidence type="ECO:0000256" key="3">
    <source>
        <dbReference type="ARBA" id="ARBA00022723"/>
    </source>
</evidence>
<evidence type="ECO:0000313" key="11">
    <source>
        <dbReference type="Proteomes" id="UP000694924"/>
    </source>
</evidence>
<dbReference type="InterPro" id="IPR027370">
    <property type="entry name" value="Znf-RING_euk"/>
</dbReference>
<dbReference type="RefSeq" id="XP_015177005.1">
    <property type="nucleotide sequence ID" value="XM_015321519.1"/>
</dbReference>
<dbReference type="PANTHER" id="PTHR22770:SF13">
    <property type="entry name" value="RING-TYPE DOMAIN-CONTAINING PROTEIN"/>
    <property type="match status" value="1"/>
</dbReference>
<evidence type="ECO:0000256" key="5">
    <source>
        <dbReference type="ARBA" id="ARBA00022771"/>
    </source>
</evidence>
<evidence type="ECO:0000259" key="10">
    <source>
        <dbReference type="PROSITE" id="PS51873"/>
    </source>
</evidence>